<sequence>MGNDESHTPSEPELKPKKDKQKTSRKNSPVIDQQPPESKSAEPQKDPPDKSSAKDPKRKAAQSPSNHVANPVSSVVPSTSPRPVSRQSQQDATPHPAVSPSPQIHQPQPQHPDVQTPKVSENKDQPNQSSPQSSQPNQSQQAQVPFYKATFVWKERTEGDVFVSGSFNRWKNKIRLAPITVDVPSESGEAKPSVVRHELVLNLKPGQYYYKYIVNGKWMHDPSSRFAKDTNGNMVNVMEVLPTSPSPKQPDNTEDTDTKESSAPKTSKDPRTSPSPTPTALDSTTATKKQPLPRYSFPPNYGQQPPPQSLFVQSGPPFNLPAQLSLDPVIASSVAEANTLISTNGNTFLLHMQMLCDSNNQRLRAPDHVMLNHILFSESQRAFDVSWTKREKKDETDKENEGLESLYAHVVQRLFRTTQLQSVAVRFHQKSTSILFYAPTTRREDTRGRSLAERGTELMNHFYDRKKQAAKKQREKEIEEAQRIAQEQTV</sequence>
<feature type="compositionally biased region" description="Basic and acidic residues" evidence="2">
    <location>
        <begin position="469"/>
        <end position="482"/>
    </location>
</feature>
<feature type="compositionally biased region" description="Polar residues" evidence="2">
    <location>
        <begin position="272"/>
        <end position="288"/>
    </location>
</feature>
<dbReference type="InterPro" id="IPR013783">
    <property type="entry name" value="Ig-like_fold"/>
</dbReference>
<evidence type="ECO:0000256" key="1">
    <source>
        <dbReference type="ARBA" id="ARBA00010926"/>
    </source>
</evidence>
<dbReference type="Pfam" id="PF16561">
    <property type="entry name" value="AMPK1_CBM"/>
    <property type="match status" value="1"/>
</dbReference>
<dbReference type="PANTHER" id="PTHR10343">
    <property type="entry name" value="5'-AMP-ACTIVATED PROTEIN KINASE , BETA SUBUNIT"/>
    <property type="match status" value="1"/>
</dbReference>
<protein>
    <submittedName>
        <fullName evidence="4">Glycogen recognition site of AMP-activated protein kinase</fullName>
    </submittedName>
</protein>
<proteinExistence type="inferred from homology"/>
<keyword evidence="4" id="KW-0418">Kinase</keyword>
<feature type="compositionally biased region" description="Basic and acidic residues" evidence="2">
    <location>
        <begin position="39"/>
        <end position="55"/>
    </location>
</feature>
<name>A0ABQ9YA62_9EUKA</name>
<dbReference type="SUPFAM" id="SSF81296">
    <property type="entry name" value="E set domains"/>
    <property type="match status" value="1"/>
</dbReference>
<dbReference type="Proteomes" id="UP001281761">
    <property type="component" value="Unassembled WGS sequence"/>
</dbReference>
<feature type="compositionally biased region" description="Basic and acidic residues" evidence="2">
    <location>
        <begin position="256"/>
        <end position="271"/>
    </location>
</feature>
<feature type="region of interest" description="Disordered" evidence="2">
    <location>
        <begin position="469"/>
        <end position="490"/>
    </location>
</feature>
<dbReference type="Gene3D" id="2.60.40.10">
    <property type="entry name" value="Immunoglobulins"/>
    <property type="match status" value="1"/>
</dbReference>
<dbReference type="InterPro" id="IPR050827">
    <property type="entry name" value="CRP1_MDG1_kinase"/>
</dbReference>
<keyword evidence="4" id="KW-0808">Transferase</keyword>
<dbReference type="EMBL" id="JARBJD010000022">
    <property type="protein sequence ID" value="KAK2960576.1"/>
    <property type="molecule type" value="Genomic_DNA"/>
</dbReference>
<feature type="compositionally biased region" description="Basic and acidic residues" evidence="2">
    <location>
        <begin position="1"/>
        <end position="16"/>
    </location>
</feature>
<organism evidence="4 5">
    <name type="scientific">Blattamonas nauphoetae</name>
    <dbReference type="NCBI Taxonomy" id="2049346"/>
    <lineage>
        <taxon>Eukaryota</taxon>
        <taxon>Metamonada</taxon>
        <taxon>Preaxostyla</taxon>
        <taxon>Oxymonadida</taxon>
        <taxon>Blattamonas</taxon>
    </lineage>
</organism>
<feature type="domain" description="AMP-activated protein kinase glycogen-binding" evidence="3">
    <location>
        <begin position="149"/>
        <end position="242"/>
    </location>
</feature>
<accession>A0ABQ9YA62</accession>
<evidence type="ECO:0000256" key="2">
    <source>
        <dbReference type="SAM" id="MobiDB-lite"/>
    </source>
</evidence>
<dbReference type="CDD" id="cd02859">
    <property type="entry name" value="E_set_AMPKbeta_like_N"/>
    <property type="match status" value="1"/>
</dbReference>
<feature type="region of interest" description="Disordered" evidence="2">
    <location>
        <begin position="240"/>
        <end position="315"/>
    </location>
</feature>
<comment type="caution">
    <text evidence="4">The sequence shown here is derived from an EMBL/GenBank/DDBJ whole genome shotgun (WGS) entry which is preliminary data.</text>
</comment>
<feature type="compositionally biased region" description="Low complexity" evidence="2">
    <location>
        <begin position="98"/>
        <end position="115"/>
    </location>
</feature>
<feature type="compositionally biased region" description="Polar residues" evidence="2">
    <location>
        <begin position="26"/>
        <end position="37"/>
    </location>
</feature>
<feature type="region of interest" description="Disordered" evidence="2">
    <location>
        <begin position="1"/>
        <end position="142"/>
    </location>
</feature>
<evidence type="ECO:0000259" key="3">
    <source>
        <dbReference type="Pfam" id="PF16561"/>
    </source>
</evidence>
<dbReference type="InterPro" id="IPR014756">
    <property type="entry name" value="Ig_E-set"/>
</dbReference>
<evidence type="ECO:0000313" key="5">
    <source>
        <dbReference type="Proteomes" id="UP001281761"/>
    </source>
</evidence>
<gene>
    <name evidence="4" type="ORF">BLNAU_4474</name>
</gene>
<dbReference type="GO" id="GO:0016301">
    <property type="term" value="F:kinase activity"/>
    <property type="evidence" value="ECO:0007669"/>
    <property type="project" value="UniProtKB-KW"/>
</dbReference>
<evidence type="ECO:0000313" key="4">
    <source>
        <dbReference type="EMBL" id="KAK2960576.1"/>
    </source>
</evidence>
<dbReference type="InterPro" id="IPR032640">
    <property type="entry name" value="AMPK1_CBM"/>
</dbReference>
<comment type="similarity">
    <text evidence="1">Belongs to the 5'-AMP-activated protein kinase beta subunit family.</text>
</comment>
<dbReference type="PANTHER" id="PTHR10343:SF84">
    <property type="entry name" value="5'-AMP-ACTIVATED PROTEIN KINASE SUBUNIT BETA-1"/>
    <property type="match status" value="1"/>
</dbReference>
<feature type="compositionally biased region" description="Low complexity" evidence="2">
    <location>
        <begin position="125"/>
        <end position="141"/>
    </location>
</feature>
<reference evidence="4 5" key="1">
    <citation type="journal article" date="2022" name="bioRxiv">
        <title>Genomics of Preaxostyla Flagellates Illuminates Evolutionary Transitions and the Path Towards Mitochondrial Loss.</title>
        <authorList>
            <person name="Novak L.V.F."/>
            <person name="Treitli S.C."/>
            <person name="Pyrih J."/>
            <person name="Halakuc P."/>
            <person name="Pipaliya S.V."/>
            <person name="Vacek V."/>
            <person name="Brzon O."/>
            <person name="Soukal P."/>
            <person name="Eme L."/>
            <person name="Dacks J.B."/>
            <person name="Karnkowska A."/>
            <person name="Elias M."/>
            <person name="Hampl V."/>
        </authorList>
    </citation>
    <scope>NUCLEOTIDE SEQUENCE [LARGE SCALE GENOMIC DNA]</scope>
    <source>
        <strain evidence="4">NAU3</strain>
        <tissue evidence="4">Gut</tissue>
    </source>
</reference>
<keyword evidence="5" id="KW-1185">Reference proteome</keyword>
<feature type="compositionally biased region" description="Low complexity" evidence="2">
    <location>
        <begin position="63"/>
        <end position="89"/>
    </location>
</feature>